<dbReference type="PANTHER" id="PTHR30043:SF9">
    <property type="entry name" value="PHOSPHONATES TRANSPORT SYSTEM PERMEASE PROTEIN"/>
    <property type="match status" value="1"/>
</dbReference>
<feature type="transmembrane region" description="Helical" evidence="6">
    <location>
        <begin position="93"/>
        <end position="120"/>
    </location>
</feature>
<dbReference type="EMBL" id="CP158568">
    <property type="protein sequence ID" value="XBY46369.1"/>
    <property type="molecule type" value="Genomic_DNA"/>
</dbReference>
<evidence type="ECO:0000256" key="1">
    <source>
        <dbReference type="ARBA" id="ARBA00004651"/>
    </source>
</evidence>
<dbReference type="RefSeq" id="WP_407051465.1">
    <property type="nucleotide sequence ID" value="NZ_CP158568.1"/>
</dbReference>
<dbReference type="GO" id="GO:0005886">
    <property type="term" value="C:plasma membrane"/>
    <property type="evidence" value="ECO:0007669"/>
    <property type="project" value="UniProtKB-SubCell"/>
</dbReference>
<keyword evidence="2 6" id="KW-0813">Transport</keyword>
<feature type="transmembrane region" description="Helical" evidence="6">
    <location>
        <begin position="33"/>
        <end position="50"/>
    </location>
</feature>
<keyword evidence="5 6" id="KW-0472">Membrane</keyword>
<evidence type="ECO:0000256" key="6">
    <source>
        <dbReference type="RuleBase" id="RU363032"/>
    </source>
</evidence>
<protein>
    <submittedName>
        <fullName evidence="8">Phosphonate ABC transporter, permease protein PhnE</fullName>
    </submittedName>
</protein>
<dbReference type="NCBIfam" id="TIGR01097">
    <property type="entry name" value="PhnE"/>
    <property type="match status" value="1"/>
</dbReference>
<comment type="subcellular location">
    <subcellularLocation>
        <location evidence="1 6">Cell membrane</location>
        <topology evidence="1 6">Multi-pass membrane protein</topology>
    </subcellularLocation>
</comment>
<keyword evidence="3 6" id="KW-0812">Transmembrane</keyword>
<dbReference type="PROSITE" id="PS50928">
    <property type="entry name" value="ABC_TM1"/>
    <property type="match status" value="1"/>
</dbReference>
<dbReference type="InterPro" id="IPR005769">
    <property type="entry name" value="PhnE/PtxC"/>
</dbReference>
<dbReference type="InterPro" id="IPR035906">
    <property type="entry name" value="MetI-like_sf"/>
</dbReference>
<dbReference type="InterPro" id="IPR000515">
    <property type="entry name" value="MetI-like"/>
</dbReference>
<dbReference type="GO" id="GO:0015416">
    <property type="term" value="F:ABC-type phosphonate transporter activity"/>
    <property type="evidence" value="ECO:0007669"/>
    <property type="project" value="InterPro"/>
</dbReference>
<reference evidence="8" key="1">
    <citation type="submission" date="2024-06" db="EMBL/GenBank/DDBJ databases">
        <title>Methylostella associata gen. nov., sp. nov., a novel Ancalomicrobiaceae-affiliated facultatively methylotrophic bacteria that feed on methanotrophs of the genus Methylococcus.</title>
        <authorList>
            <person name="Saltykova V."/>
            <person name="Danilova O.V."/>
            <person name="Oshkin I.Y."/>
            <person name="Belova S.E."/>
            <person name="Pimenov N.V."/>
            <person name="Dedysh S.N."/>
        </authorList>
    </citation>
    <scope>NUCLEOTIDE SEQUENCE</scope>
    <source>
        <strain evidence="8">S20</strain>
    </source>
</reference>
<proteinExistence type="inferred from homology"/>
<dbReference type="AlphaFoldDB" id="A0AAU7XI00"/>
<dbReference type="Gene3D" id="1.10.3720.10">
    <property type="entry name" value="MetI-like"/>
    <property type="match status" value="1"/>
</dbReference>
<dbReference type="PANTHER" id="PTHR30043">
    <property type="entry name" value="PHOSPHONATES TRANSPORT SYSTEM PERMEASE PROTEIN"/>
    <property type="match status" value="1"/>
</dbReference>
<evidence type="ECO:0000313" key="8">
    <source>
        <dbReference type="EMBL" id="XBY46369.1"/>
    </source>
</evidence>
<evidence type="ECO:0000256" key="4">
    <source>
        <dbReference type="ARBA" id="ARBA00022989"/>
    </source>
</evidence>
<dbReference type="SUPFAM" id="SSF161098">
    <property type="entry name" value="MetI-like"/>
    <property type="match status" value="1"/>
</dbReference>
<gene>
    <name evidence="8" type="primary">phnE</name>
    <name evidence="8" type="ORF">ABS361_09205</name>
</gene>
<dbReference type="KEGG" id="mflg:ABS361_09205"/>
<dbReference type="Pfam" id="PF00528">
    <property type="entry name" value="BPD_transp_1"/>
    <property type="match status" value="1"/>
</dbReference>
<feature type="transmembrane region" description="Helical" evidence="6">
    <location>
        <begin position="254"/>
        <end position="272"/>
    </location>
</feature>
<evidence type="ECO:0000259" key="7">
    <source>
        <dbReference type="PROSITE" id="PS50928"/>
    </source>
</evidence>
<comment type="similarity">
    <text evidence="6">Belongs to the binding-protein-dependent transport system permease family.</text>
</comment>
<accession>A0AAU7XI00</accession>
<evidence type="ECO:0000256" key="2">
    <source>
        <dbReference type="ARBA" id="ARBA00022448"/>
    </source>
</evidence>
<keyword evidence="4 6" id="KW-1133">Transmembrane helix</keyword>
<evidence type="ECO:0000256" key="5">
    <source>
        <dbReference type="ARBA" id="ARBA00023136"/>
    </source>
</evidence>
<organism evidence="8">
    <name type="scientific">Methyloraptor flagellatus</name>
    <dbReference type="NCBI Taxonomy" id="3162530"/>
    <lineage>
        <taxon>Bacteria</taxon>
        <taxon>Pseudomonadati</taxon>
        <taxon>Pseudomonadota</taxon>
        <taxon>Alphaproteobacteria</taxon>
        <taxon>Hyphomicrobiales</taxon>
        <taxon>Ancalomicrobiaceae</taxon>
        <taxon>Methyloraptor</taxon>
    </lineage>
</organism>
<evidence type="ECO:0000256" key="3">
    <source>
        <dbReference type="ARBA" id="ARBA00022692"/>
    </source>
</evidence>
<name>A0AAU7XI00_9HYPH</name>
<sequence length="287" mass="30672">MSRAIFADLDRAGIVARHPEVFRVDPVARGTRLGVVAAVVGLFCYGLWALEFSPAAMLRGLSRLGEFAILMVPPEWGTWAKLMLYLHSMVETVAIAILGTLGAALLAFPFGVLAAANVIPQRIVHFLLRRGLDSLRAVDKLIWALIWINVVGLGPFAGVLAIICSDFGLFGKLFSEAIEVADKKPVEGIVASGGSGLHAVRFGIIPQILPVMLSQVLYQIESNTRSATIIGIVGAGGIGLHLSEAIRTLEWQQVSFLIILVLIAVAGIDFVSSKLRFAIIGRAATPV</sequence>
<feature type="domain" description="ABC transmembrane type-1" evidence="7">
    <location>
        <begin position="89"/>
        <end position="272"/>
    </location>
</feature>
<feature type="transmembrane region" description="Helical" evidence="6">
    <location>
        <begin position="141"/>
        <end position="163"/>
    </location>
</feature>